<feature type="non-terminal residue" evidence="1">
    <location>
        <position position="48"/>
    </location>
</feature>
<dbReference type="EMBL" id="CAJVPW010001882">
    <property type="protein sequence ID" value="CAG8494125.1"/>
    <property type="molecule type" value="Genomic_DNA"/>
</dbReference>
<evidence type="ECO:0000313" key="2">
    <source>
        <dbReference type="Proteomes" id="UP000789366"/>
    </source>
</evidence>
<reference evidence="1" key="1">
    <citation type="submission" date="2021-06" db="EMBL/GenBank/DDBJ databases">
        <authorList>
            <person name="Kallberg Y."/>
            <person name="Tangrot J."/>
            <person name="Rosling A."/>
        </authorList>
    </citation>
    <scope>NUCLEOTIDE SEQUENCE</scope>
    <source>
        <strain evidence="1">28 12/20/2015</strain>
    </source>
</reference>
<gene>
    <name evidence="1" type="ORF">SPELUC_LOCUS2696</name>
</gene>
<dbReference type="Proteomes" id="UP000789366">
    <property type="component" value="Unassembled WGS sequence"/>
</dbReference>
<name>A0ACA9KVL3_9GLOM</name>
<organism evidence="1 2">
    <name type="scientific">Cetraspora pellucida</name>
    <dbReference type="NCBI Taxonomy" id="1433469"/>
    <lineage>
        <taxon>Eukaryota</taxon>
        <taxon>Fungi</taxon>
        <taxon>Fungi incertae sedis</taxon>
        <taxon>Mucoromycota</taxon>
        <taxon>Glomeromycotina</taxon>
        <taxon>Glomeromycetes</taxon>
        <taxon>Diversisporales</taxon>
        <taxon>Gigasporaceae</taxon>
        <taxon>Cetraspora</taxon>
    </lineage>
</organism>
<comment type="caution">
    <text evidence="1">The sequence shown here is derived from an EMBL/GenBank/DDBJ whole genome shotgun (WGS) entry which is preliminary data.</text>
</comment>
<accession>A0ACA9KVL3</accession>
<evidence type="ECO:0000313" key="1">
    <source>
        <dbReference type="EMBL" id="CAG8494125.1"/>
    </source>
</evidence>
<keyword evidence="2" id="KW-1185">Reference proteome</keyword>
<proteinExistence type="predicted"/>
<feature type="non-terminal residue" evidence="1">
    <location>
        <position position="1"/>
    </location>
</feature>
<protein>
    <submittedName>
        <fullName evidence="1">10167_t:CDS:1</fullName>
    </submittedName>
</protein>
<sequence>MLEESRRAFQSDYDEENTFYLFRVIAVKKGFAEILREIEVYMSSSELS</sequence>